<dbReference type="Proteomes" id="UP001472677">
    <property type="component" value="Unassembled WGS sequence"/>
</dbReference>
<comment type="caution">
    <text evidence="2">The sequence shown here is derived from an EMBL/GenBank/DDBJ whole genome shotgun (WGS) entry which is preliminary data.</text>
</comment>
<protein>
    <submittedName>
        <fullName evidence="2">Uncharacterized protein</fullName>
    </submittedName>
</protein>
<keyword evidence="1" id="KW-1133">Transmembrane helix</keyword>
<proteinExistence type="predicted"/>
<evidence type="ECO:0000313" key="3">
    <source>
        <dbReference type="Proteomes" id="UP001472677"/>
    </source>
</evidence>
<keyword evidence="1" id="KW-0812">Transmembrane</keyword>
<keyword evidence="3" id="KW-1185">Reference proteome</keyword>
<gene>
    <name evidence="2" type="ORF">V6N12_036385</name>
</gene>
<sequence>MQRSSKDKAHTDLAEFTHHSSESNLVQDDMDGVRCISSSLIHASSTHNGESQRVELTLFRYLEYKSRSSPMASSSVVLSIIPWSTGHHFDISSILGRKSRKARFTYRNLRFSNALFLMIQFIIEFEFLGLRLKNSM</sequence>
<feature type="transmembrane region" description="Helical" evidence="1">
    <location>
        <begin position="111"/>
        <end position="130"/>
    </location>
</feature>
<reference evidence="2 3" key="1">
    <citation type="journal article" date="2024" name="G3 (Bethesda)">
        <title>Genome assembly of Hibiscus sabdariffa L. provides insights into metabolisms of medicinal natural products.</title>
        <authorList>
            <person name="Kim T."/>
        </authorList>
    </citation>
    <scope>NUCLEOTIDE SEQUENCE [LARGE SCALE GENOMIC DNA]</scope>
    <source>
        <strain evidence="2">TK-2024</strain>
        <tissue evidence="2">Old leaves</tissue>
    </source>
</reference>
<name>A0ABR2ET18_9ROSI</name>
<evidence type="ECO:0000313" key="2">
    <source>
        <dbReference type="EMBL" id="KAK8564257.1"/>
    </source>
</evidence>
<organism evidence="2 3">
    <name type="scientific">Hibiscus sabdariffa</name>
    <name type="common">roselle</name>
    <dbReference type="NCBI Taxonomy" id="183260"/>
    <lineage>
        <taxon>Eukaryota</taxon>
        <taxon>Viridiplantae</taxon>
        <taxon>Streptophyta</taxon>
        <taxon>Embryophyta</taxon>
        <taxon>Tracheophyta</taxon>
        <taxon>Spermatophyta</taxon>
        <taxon>Magnoliopsida</taxon>
        <taxon>eudicotyledons</taxon>
        <taxon>Gunneridae</taxon>
        <taxon>Pentapetalae</taxon>
        <taxon>rosids</taxon>
        <taxon>malvids</taxon>
        <taxon>Malvales</taxon>
        <taxon>Malvaceae</taxon>
        <taxon>Malvoideae</taxon>
        <taxon>Hibiscus</taxon>
    </lineage>
</organism>
<evidence type="ECO:0000256" key="1">
    <source>
        <dbReference type="SAM" id="Phobius"/>
    </source>
</evidence>
<dbReference type="EMBL" id="JBBPBM010000011">
    <property type="protein sequence ID" value="KAK8564257.1"/>
    <property type="molecule type" value="Genomic_DNA"/>
</dbReference>
<accession>A0ABR2ET18</accession>
<keyword evidence="1" id="KW-0472">Membrane</keyword>